<evidence type="ECO:0000313" key="2">
    <source>
        <dbReference type="Proteomes" id="UP000037267"/>
    </source>
</evidence>
<comment type="caution">
    <text evidence="1">The sequence shown here is derived from an EMBL/GenBank/DDBJ whole genome shotgun (WGS) entry which is preliminary data.</text>
</comment>
<sequence length="54" mass="6202">MNKNINRKIQNAPIENHRTAAWAEIKDVMPESKVSIPSISNVTLAKEWVEENQK</sequence>
<proteinExistence type="predicted"/>
<dbReference type="EMBL" id="LGSS01000005">
    <property type="protein sequence ID" value="KNF08798.1"/>
    <property type="molecule type" value="Genomic_DNA"/>
</dbReference>
<name>A0A0L0WBC7_GOTPU</name>
<accession>A0A0L0WBC7</accession>
<evidence type="ECO:0008006" key="3">
    <source>
        <dbReference type="Google" id="ProtNLM"/>
    </source>
</evidence>
<dbReference type="Pfam" id="PF12655">
    <property type="entry name" value="CDIF630_02480-like"/>
    <property type="match status" value="1"/>
</dbReference>
<gene>
    <name evidence="1" type="ORF">CLPU_5c01050</name>
</gene>
<dbReference type="Proteomes" id="UP000037267">
    <property type="component" value="Unassembled WGS sequence"/>
</dbReference>
<evidence type="ECO:0000313" key="1">
    <source>
        <dbReference type="EMBL" id="KNF08798.1"/>
    </source>
</evidence>
<reference evidence="2" key="1">
    <citation type="submission" date="2015-07" db="EMBL/GenBank/DDBJ databases">
        <title>Draft genome sequence of the purine-degrading Gottschalkia purinilyticum DSM 1384 (formerly Clostridium purinilyticum).</title>
        <authorList>
            <person name="Poehlein A."/>
            <person name="Schiel-Bengelsdorf B."/>
            <person name="Bengelsdorf F.R."/>
            <person name="Daniel R."/>
            <person name="Duerre P."/>
        </authorList>
    </citation>
    <scope>NUCLEOTIDE SEQUENCE [LARGE SCALE GENOMIC DNA]</scope>
    <source>
        <strain evidence="2">DSM 1384</strain>
    </source>
</reference>
<dbReference type="RefSeq" id="WP_082154115.1">
    <property type="nucleotide sequence ID" value="NZ_LGSS01000005.1"/>
</dbReference>
<protein>
    <recommendedName>
        <fullName evidence="3">DUF3787 domain-containing protein</fullName>
    </recommendedName>
</protein>
<dbReference type="AlphaFoldDB" id="A0A0L0WBC7"/>
<dbReference type="OrthoDB" id="1707997at2"/>
<keyword evidence="2" id="KW-1185">Reference proteome</keyword>
<organism evidence="1 2">
    <name type="scientific">Gottschalkia purinilytica</name>
    <name type="common">Clostridium purinilyticum</name>
    <dbReference type="NCBI Taxonomy" id="1503"/>
    <lineage>
        <taxon>Bacteria</taxon>
        <taxon>Bacillati</taxon>
        <taxon>Bacillota</taxon>
        <taxon>Tissierellia</taxon>
        <taxon>Tissierellales</taxon>
        <taxon>Gottschalkiaceae</taxon>
        <taxon>Gottschalkia</taxon>
    </lineage>
</organism>
<dbReference type="InterPro" id="IPR024209">
    <property type="entry name" value="CDIF630_02480-like"/>
</dbReference>